<dbReference type="Gene3D" id="2.170.15.10">
    <property type="entry name" value="Proaerolysin, chain A, domain 3"/>
    <property type="match status" value="1"/>
</dbReference>
<evidence type="ECO:0000313" key="2">
    <source>
        <dbReference type="Proteomes" id="UP000683360"/>
    </source>
</evidence>
<sequence length="151" mass="17235">MFQKFKTCTRSDKHISSATRLKGNYLQIDWNDVVFCTTNTIWTPINGKDVVRDSSKTFLNNESDIDQQHKLSAERHSSSVCINTLIKGFSISSKVGLTLNAPKTPDFNSTENVEISTAFSRESRKEHTKEEKKGWTVEDNIVVPKIHYYGF</sequence>
<accession>A0A8S3SN32</accession>
<comment type="caution">
    <text evidence="1">The sequence shown here is derived from an EMBL/GenBank/DDBJ whole genome shotgun (WGS) entry which is preliminary data.</text>
</comment>
<name>A0A8S3SN32_MYTED</name>
<proteinExistence type="predicted"/>
<organism evidence="1 2">
    <name type="scientific">Mytilus edulis</name>
    <name type="common">Blue mussel</name>
    <dbReference type="NCBI Taxonomy" id="6550"/>
    <lineage>
        <taxon>Eukaryota</taxon>
        <taxon>Metazoa</taxon>
        <taxon>Spiralia</taxon>
        <taxon>Lophotrochozoa</taxon>
        <taxon>Mollusca</taxon>
        <taxon>Bivalvia</taxon>
        <taxon>Autobranchia</taxon>
        <taxon>Pteriomorphia</taxon>
        <taxon>Mytilida</taxon>
        <taxon>Mytiloidea</taxon>
        <taxon>Mytilidae</taxon>
        <taxon>Mytilinae</taxon>
        <taxon>Mytilus</taxon>
    </lineage>
</organism>
<protein>
    <submittedName>
        <fullName evidence="1">Uncharacterized protein</fullName>
    </submittedName>
</protein>
<evidence type="ECO:0000313" key="1">
    <source>
        <dbReference type="EMBL" id="CAG2222188.1"/>
    </source>
</evidence>
<dbReference type="SUPFAM" id="SSF56973">
    <property type="entry name" value="Aerolisin/ETX pore-forming domain"/>
    <property type="match status" value="1"/>
</dbReference>
<gene>
    <name evidence="1" type="ORF">MEDL_35561</name>
</gene>
<dbReference type="AlphaFoldDB" id="A0A8S3SN32"/>
<reference evidence="1" key="1">
    <citation type="submission" date="2021-03" db="EMBL/GenBank/DDBJ databases">
        <authorList>
            <person name="Bekaert M."/>
        </authorList>
    </citation>
    <scope>NUCLEOTIDE SEQUENCE</scope>
</reference>
<dbReference type="EMBL" id="CAJPWZ010001731">
    <property type="protein sequence ID" value="CAG2222188.1"/>
    <property type="molecule type" value="Genomic_DNA"/>
</dbReference>
<dbReference type="Proteomes" id="UP000683360">
    <property type="component" value="Unassembled WGS sequence"/>
</dbReference>
<keyword evidence="2" id="KW-1185">Reference proteome</keyword>